<evidence type="ECO:0000256" key="2">
    <source>
        <dbReference type="SAM" id="MobiDB-lite"/>
    </source>
</evidence>
<reference evidence="3 4" key="1">
    <citation type="journal article" date="2018" name="PLoS ONE">
        <title>The draft genome of Kipferlia bialata reveals reductive genome evolution in fornicate parasites.</title>
        <authorList>
            <person name="Tanifuji G."/>
            <person name="Takabayashi S."/>
            <person name="Kume K."/>
            <person name="Takagi M."/>
            <person name="Nakayama T."/>
            <person name="Kamikawa R."/>
            <person name="Inagaki Y."/>
            <person name="Hashimoto T."/>
        </authorList>
    </citation>
    <scope>NUCLEOTIDE SEQUENCE [LARGE SCALE GENOMIC DNA]</scope>
    <source>
        <strain evidence="3">NY0173</strain>
    </source>
</reference>
<feature type="region of interest" description="Disordered" evidence="2">
    <location>
        <begin position="1"/>
        <end position="93"/>
    </location>
</feature>
<name>A0A9K3GQ30_9EUKA</name>
<feature type="compositionally biased region" description="Low complexity" evidence="2">
    <location>
        <begin position="1"/>
        <end position="17"/>
    </location>
</feature>
<keyword evidence="1" id="KW-0175">Coiled coil</keyword>
<proteinExistence type="predicted"/>
<dbReference type="AlphaFoldDB" id="A0A9K3GQ30"/>
<evidence type="ECO:0000256" key="1">
    <source>
        <dbReference type="SAM" id="Coils"/>
    </source>
</evidence>
<feature type="compositionally biased region" description="Low complexity" evidence="2">
    <location>
        <begin position="72"/>
        <end position="86"/>
    </location>
</feature>
<protein>
    <submittedName>
        <fullName evidence="3">Uncharacterized protein</fullName>
    </submittedName>
</protein>
<evidence type="ECO:0000313" key="4">
    <source>
        <dbReference type="Proteomes" id="UP000265618"/>
    </source>
</evidence>
<accession>A0A9K3GQ30</accession>
<keyword evidence="4" id="KW-1185">Reference proteome</keyword>
<evidence type="ECO:0000313" key="3">
    <source>
        <dbReference type="EMBL" id="GIQ90525.1"/>
    </source>
</evidence>
<comment type="caution">
    <text evidence="3">The sequence shown here is derived from an EMBL/GenBank/DDBJ whole genome shotgun (WGS) entry which is preliminary data.</text>
</comment>
<sequence length="163" mass="16907">MAASAARAAAPISASTAIGSNTLGETPSVVAPTPGQTHNPSHPPIHPVSVGVTKPHLPQGPGAQGNVHMGGVSVAKPGSAPVSAAPSPAPAGDTGMVISAVVALANENERLKAEVQQLREDKQALLEIIDTQREREREIIDTQRDVSVQRTSIERERETRGEL</sequence>
<dbReference type="Proteomes" id="UP000265618">
    <property type="component" value="Unassembled WGS sequence"/>
</dbReference>
<gene>
    <name evidence="3" type="ORF">KIPB_013350</name>
</gene>
<dbReference type="EMBL" id="BDIP01006292">
    <property type="protein sequence ID" value="GIQ90525.1"/>
    <property type="molecule type" value="Genomic_DNA"/>
</dbReference>
<feature type="coiled-coil region" evidence="1">
    <location>
        <begin position="101"/>
        <end position="135"/>
    </location>
</feature>
<organism evidence="3 4">
    <name type="scientific">Kipferlia bialata</name>
    <dbReference type="NCBI Taxonomy" id="797122"/>
    <lineage>
        <taxon>Eukaryota</taxon>
        <taxon>Metamonada</taxon>
        <taxon>Carpediemonas-like organisms</taxon>
        <taxon>Kipferlia</taxon>
    </lineage>
</organism>